<comment type="caution">
    <text evidence="3">The sequence shown here is derived from an EMBL/GenBank/DDBJ whole genome shotgun (WGS) entry which is preliminary data.</text>
</comment>
<dbReference type="SUPFAM" id="SSF158499">
    <property type="entry name" value="DnaD domain-like"/>
    <property type="match status" value="2"/>
</dbReference>
<sequence>MKYTFDCDRWGSSFSVPSKVVDKYIKLSDGDFVKVLLCILCSTERECDSAKLAEKSGLSENTVIDAVTHWVSLGVIATEHSDTANPAQVKAVSTPVSEPETKAEPVSKVEAVAPKRQSVSNKLCIRYKNSEILEKQQKDPNLAHLFDEIQTVLQRTINGTEQGELLALYEYYRFDAASILLAAEYCVSLEKHNVSYLVTVMRGWFEQDICTYQQIEQEIIRLSNIKKYEFKVLKIFGQTAKPSKQQLEFIEKWRTMGFTVEMLEIAYNKCVDNTNKLNYKYIDTILSNWAGKSISTPEQVTHEDEKYHTSKKNKNTNKQTSYDLDDFEKFAMNFDLEKSGKL</sequence>
<dbReference type="InterPro" id="IPR053162">
    <property type="entry name" value="DnaD"/>
</dbReference>
<dbReference type="EMBL" id="JAOQJZ010000011">
    <property type="protein sequence ID" value="MCU6706336.1"/>
    <property type="molecule type" value="Genomic_DNA"/>
</dbReference>
<dbReference type="Gene3D" id="1.10.10.630">
    <property type="entry name" value="DnaD domain-like"/>
    <property type="match status" value="2"/>
</dbReference>
<dbReference type="InterPro" id="IPR006343">
    <property type="entry name" value="DnaB/C_C"/>
</dbReference>
<accession>A0AAE3LN33</accession>
<reference evidence="3 4" key="1">
    <citation type="journal article" date="2021" name="ISME Commun">
        <title>Automated analysis of genomic sequences facilitates high-throughput and comprehensive description of bacteria.</title>
        <authorList>
            <person name="Hitch T.C.A."/>
        </authorList>
    </citation>
    <scope>NUCLEOTIDE SEQUENCE [LARGE SCALE GENOMIC DNA]</scope>
    <source>
        <strain evidence="3 4">Sanger_31</strain>
    </source>
</reference>
<dbReference type="AlphaFoldDB" id="A0AAE3LN33"/>
<dbReference type="Proteomes" id="UP001208131">
    <property type="component" value="Unassembled WGS sequence"/>
</dbReference>
<dbReference type="Pfam" id="PF07261">
    <property type="entry name" value="DnaB_2"/>
    <property type="match status" value="2"/>
</dbReference>
<proteinExistence type="inferred from homology"/>
<protein>
    <submittedName>
        <fullName evidence="3">DnaD domain protein</fullName>
    </submittedName>
</protein>
<organism evidence="3 4">
    <name type="scientific">Hominimerdicola aceti</name>
    <dbReference type="NCBI Taxonomy" id="2981726"/>
    <lineage>
        <taxon>Bacteria</taxon>
        <taxon>Bacillati</taxon>
        <taxon>Bacillota</taxon>
        <taxon>Clostridia</taxon>
        <taxon>Eubacteriales</taxon>
        <taxon>Oscillospiraceae</taxon>
        <taxon>Hominimerdicola</taxon>
    </lineage>
</organism>
<dbReference type="PIRSF" id="PIRSF033722">
    <property type="entry name" value="DnaD_CA_C3587_prd"/>
    <property type="match status" value="1"/>
</dbReference>
<dbReference type="PANTHER" id="PTHR37293">
    <property type="entry name" value="PHAGE REPLICATION PROTEIN-RELATED"/>
    <property type="match status" value="1"/>
</dbReference>
<dbReference type="InterPro" id="IPR034829">
    <property type="entry name" value="DnaD-like_sf"/>
</dbReference>
<evidence type="ECO:0000256" key="1">
    <source>
        <dbReference type="ARBA" id="ARBA00093462"/>
    </source>
</evidence>
<evidence type="ECO:0000313" key="3">
    <source>
        <dbReference type="EMBL" id="MCU6706336.1"/>
    </source>
</evidence>
<keyword evidence="4" id="KW-1185">Reference proteome</keyword>
<dbReference type="RefSeq" id="WP_267301499.1">
    <property type="nucleotide sequence ID" value="NZ_JAOQJZ010000011.1"/>
</dbReference>
<evidence type="ECO:0000313" key="4">
    <source>
        <dbReference type="Proteomes" id="UP001208131"/>
    </source>
</evidence>
<dbReference type="InterPro" id="IPR017019">
    <property type="entry name" value="DNA_replication_prd_bac"/>
</dbReference>
<feature type="domain" description="DnaB/C C-terminal" evidence="2">
    <location>
        <begin position="242"/>
        <end position="301"/>
    </location>
</feature>
<evidence type="ECO:0000259" key="2">
    <source>
        <dbReference type="Pfam" id="PF07261"/>
    </source>
</evidence>
<dbReference type="PANTHER" id="PTHR37293:SF6">
    <property type="entry name" value="DNA REPLICATION PROTEIN DNAD"/>
    <property type="match status" value="1"/>
</dbReference>
<comment type="similarity">
    <text evidence="1">Belongs to the DnaB/DnaD family.</text>
</comment>
<gene>
    <name evidence="3" type="ORF">OCV57_10440</name>
</gene>
<name>A0AAE3LN33_9FIRM</name>
<feature type="domain" description="DnaB/C C-terminal" evidence="2">
    <location>
        <begin position="146"/>
        <end position="218"/>
    </location>
</feature>
<dbReference type="NCBIfam" id="TIGR01446">
    <property type="entry name" value="DnaD_dom"/>
    <property type="match status" value="1"/>
</dbReference>